<evidence type="ECO:0000256" key="6">
    <source>
        <dbReference type="ARBA" id="ARBA00022771"/>
    </source>
</evidence>
<dbReference type="InterPro" id="IPR000306">
    <property type="entry name" value="Znf_FYVE"/>
</dbReference>
<keyword evidence="6 8" id="KW-0863">Zinc-finger</keyword>
<keyword evidence="5" id="KW-0967">Endosome</keyword>
<evidence type="ECO:0000259" key="10">
    <source>
        <dbReference type="PROSITE" id="PS50178"/>
    </source>
</evidence>
<dbReference type="EMBL" id="GDKW01001077">
    <property type="protein sequence ID" value="JAI55518.1"/>
    <property type="molecule type" value="mRNA"/>
</dbReference>
<proteinExistence type="evidence at transcript level"/>
<dbReference type="InterPro" id="IPR001680">
    <property type="entry name" value="WD40_rpt"/>
</dbReference>
<feature type="repeat" description="WD" evidence="9">
    <location>
        <begin position="246"/>
        <end position="287"/>
    </location>
</feature>
<evidence type="ECO:0000256" key="4">
    <source>
        <dbReference type="ARBA" id="ARBA00022737"/>
    </source>
</evidence>
<dbReference type="InterPro" id="IPR013083">
    <property type="entry name" value="Znf_RING/FYVE/PHD"/>
</dbReference>
<keyword evidence="3" id="KW-0479">Metal-binding</keyword>
<protein>
    <recommendedName>
        <fullName evidence="10">FYVE-type domain-containing protein</fullName>
    </recommendedName>
</protein>
<organism evidence="11">
    <name type="scientific">Rhodnius neglectus</name>
    <dbReference type="NCBI Taxonomy" id="72488"/>
    <lineage>
        <taxon>Eukaryota</taxon>
        <taxon>Metazoa</taxon>
        <taxon>Ecdysozoa</taxon>
        <taxon>Arthropoda</taxon>
        <taxon>Hexapoda</taxon>
        <taxon>Insecta</taxon>
        <taxon>Pterygota</taxon>
        <taxon>Neoptera</taxon>
        <taxon>Paraneoptera</taxon>
        <taxon>Hemiptera</taxon>
        <taxon>Heteroptera</taxon>
        <taxon>Panheteroptera</taxon>
        <taxon>Cimicomorpha</taxon>
        <taxon>Reduviidae</taxon>
        <taxon>Triatominae</taxon>
        <taxon>Rhodnius</taxon>
    </lineage>
</organism>
<dbReference type="CDD" id="cd15718">
    <property type="entry name" value="FYVE_WDFY1_like"/>
    <property type="match status" value="1"/>
</dbReference>
<dbReference type="GO" id="GO:0005769">
    <property type="term" value="C:early endosome"/>
    <property type="evidence" value="ECO:0007669"/>
    <property type="project" value="UniProtKB-SubCell"/>
</dbReference>
<dbReference type="SMART" id="SM00064">
    <property type="entry name" value="FYVE"/>
    <property type="match status" value="1"/>
</dbReference>
<evidence type="ECO:0000256" key="9">
    <source>
        <dbReference type="PROSITE-ProRule" id="PRU00221"/>
    </source>
</evidence>
<dbReference type="PROSITE" id="PS00678">
    <property type="entry name" value="WD_REPEATS_1"/>
    <property type="match status" value="3"/>
</dbReference>
<evidence type="ECO:0000313" key="11">
    <source>
        <dbReference type="EMBL" id="JAI55518.1"/>
    </source>
</evidence>
<dbReference type="SUPFAM" id="SSF50978">
    <property type="entry name" value="WD40 repeat-like"/>
    <property type="match status" value="1"/>
</dbReference>
<evidence type="ECO:0000256" key="3">
    <source>
        <dbReference type="ARBA" id="ARBA00022723"/>
    </source>
</evidence>
<evidence type="ECO:0000256" key="5">
    <source>
        <dbReference type="ARBA" id="ARBA00022753"/>
    </source>
</evidence>
<dbReference type="PROSITE" id="PS50294">
    <property type="entry name" value="WD_REPEATS_REGION"/>
    <property type="match status" value="3"/>
</dbReference>
<evidence type="ECO:0000256" key="7">
    <source>
        <dbReference type="ARBA" id="ARBA00022833"/>
    </source>
</evidence>
<dbReference type="PANTHER" id="PTHR46189:SF1">
    <property type="entry name" value="LD41958P"/>
    <property type="match status" value="1"/>
</dbReference>
<dbReference type="InterPro" id="IPR020472">
    <property type="entry name" value="WD40_PAC1"/>
</dbReference>
<dbReference type="FunFam" id="3.30.40.10:FF:000105">
    <property type="entry name" value="WD repeat and FYVE domain-containing protein 2"/>
    <property type="match status" value="1"/>
</dbReference>
<sequence length="407" mass="45802">MAAEIKPASGSSGDKFSTTKKIVLLSKLEGSNDDINQAIIIPGQEGVISVSDDRTVRVWLKRDTGQYWPSICHYMSAAASALYYRRETRQLFVGLDNGTISVYKLAEDYNRLNHVRDYLAHQARVTNIHFALDCEWILSIARDKFFQLYCSESSRNLGSYPTSAWCTALVFDSQSKHAFVGDYSGAITMLKLESTGIREITKLKGHAGSIRTLEWDPVEQRLFSGSFDQSIIVWDIGGQQGTAYELQGHRNKVTALCYAAVKRQLISSGEDAVIVFWDMTAQRKETPEWIESDSCQLCHRPFFWNLRAMVETHTIGIRQHHCRACGRAVCDACSTLSVAIPSLGFEFPVRVCGPCHSLIRGQENISLATFQDAKHSIVFMDLDETQKRLLTVGQDRVIKLWDISQLL</sequence>
<evidence type="ECO:0000256" key="8">
    <source>
        <dbReference type="PROSITE-ProRule" id="PRU00091"/>
    </source>
</evidence>
<dbReference type="PROSITE" id="PS50082">
    <property type="entry name" value="WD_REPEATS_2"/>
    <property type="match status" value="4"/>
</dbReference>
<dbReference type="SMART" id="SM00320">
    <property type="entry name" value="WD40"/>
    <property type="match status" value="6"/>
</dbReference>
<dbReference type="PRINTS" id="PR00320">
    <property type="entry name" value="GPROTEINBRPT"/>
</dbReference>
<evidence type="ECO:0000256" key="1">
    <source>
        <dbReference type="ARBA" id="ARBA00004412"/>
    </source>
</evidence>
<keyword evidence="7" id="KW-0862">Zinc</keyword>
<feature type="repeat" description="WD" evidence="9">
    <location>
        <begin position="28"/>
        <end position="59"/>
    </location>
</feature>
<dbReference type="InterPro" id="IPR015943">
    <property type="entry name" value="WD40/YVTN_repeat-like_dom_sf"/>
</dbReference>
<feature type="domain" description="FYVE-type" evidence="10">
    <location>
        <begin position="289"/>
        <end position="360"/>
    </location>
</feature>
<dbReference type="PANTHER" id="PTHR46189">
    <property type="entry name" value="LD41958P"/>
    <property type="match status" value="1"/>
</dbReference>
<dbReference type="Gene3D" id="2.130.10.10">
    <property type="entry name" value="YVTN repeat-like/Quinoprotein amine dehydrogenase"/>
    <property type="match status" value="2"/>
</dbReference>
<comment type="subcellular location">
    <subcellularLocation>
        <location evidence="1">Early endosome</location>
    </subcellularLocation>
</comment>
<dbReference type="InterPro" id="IPR042234">
    <property type="entry name" value="WDFY1/WDFY2"/>
</dbReference>
<name>A0A0P4VU17_9HEMI</name>
<dbReference type="AlphaFoldDB" id="A0A0P4VU17"/>
<dbReference type="GO" id="GO:0008270">
    <property type="term" value="F:zinc ion binding"/>
    <property type="evidence" value="ECO:0007669"/>
    <property type="project" value="UniProtKB-KW"/>
</dbReference>
<feature type="repeat" description="WD" evidence="9">
    <location>
        <begin position="203"/>
        <end position="236"/>
    </location>
</feature>
<keyword evidence="2 9" id="KW-0853">WD repeat</keyword>
<dbReference type="Pfam" id="PF01363">
    <property type="entry name" value="FYVE"/>
    <property type="match status" value="1"/>
</dbReference>
<reference evidence="11" key="1">
    <citation type="journal article" date="2016" name="PLoS Negl. Trop. Dis.">
        <title>A Deep Insight into the Sialome of Rhodnius neglectus, a Vector of Chagas Disease.</title>
        <authorList>
            <person name="Santiago P.B."/>
            <person name="Assumpcao T.C."/>
            <person name="Araujo C.N."/>
            <person name="Bastos I.M."/>
            <person name="Neves D."/>
            <person name="Silva I.G."/>
            <person name="Charneau S."/>
            <person name="Queiroz R.M."/>
            <person name="Raiol T."/>
            <person name="Oliveira J.V."/>
            <person name="Sousa M.V."/>
            <person name="Calvo E."/>
            <person name="Ribeiro J.M."/>
            <person name="Santana J.M."/>
        </authorList>
    </citation>
    <scope>NUCLEOTIDE SEQUENCE</scope>
    <source>
        <tissue evidence="11">Salivary glands</tissue>
    </source>
</reference>
<feature type="repeat" description="WD" evidence="9">
    <location>
        <begin position="370"/>
        <end position="407"/>
    </location>
</feature>
<evidence type="ECO:0000256" key="2">
    <source>
        <dbReference type="ARBA" id="ARBA00022574"/>
    </source>
</evidence>
<dbReference type="InterPro" id="IPR019775">
    <property type="entry name" value="WD40_repeat_CS"/>
</dbReference>
<dbReference type="PROSITE" id="PS50178">
    <property type="entry name" value="ZF_FYVE"/>
    <property type="match status" value="1"/>
</dbReference>
<dbReference type="InterPro" id="IPR011011">
    <property type="entry name" value="Znf_FYVE_PHD"/>
</dbReference>
<dbReference type="SUPFAM" id="SSF57903">
    <property type="entry name" value="FYVE/PHD zinc finger"/>
    <property type="match status" value="1"/>
</dbReference>
<dbReference type="Pfam" id="PF00400">
    <property type="entry name" value="WD40"/>
    <property type="match status" value="3"/>
</dbReference>
<dbReference type="InterPro" id="IPR036322">
    <property type="entry name" value="WD40_repeat_dom_sf"/>
</dbReference>
<dbReference type="InterPro" id="IPR017455">
    <property type="entry name" value="Znf_FYVE-rel"/>
</dbReference>
<dbReference type="Gene3D" id="3.30.40.10">
    <property type="entry name" value="Zinc/RING finger domain, C3HC4 (zinc finger)"/>
    <property type="match status" value="1"/>
</dbReference>
<accession>A0A0P4VU17</accession>
<keyword evidence="4" id="KW-0677">Repeat</keyword>